<dbReference type="AlphaFoldDB" id="A0A377K8I8"/>
<dbReference type="Gene3D" id="4.10.520.10">
    <property type="entry name" value="IHF-like DNA-binding proteins"/>
    <property type="match status" value="1"/>
</dbReference>
<dbReference type="SUPFAM" id="SSF47729">
    <property type="entry name" value="IHF-like DNA-binding proteins"/>
    <property type="match status" value="1"/>
</dbReference>
<comment type="similarity">
    <text evidence="1">Belongs to the bacterial histone-like protein family.</text>
</comment>
<dbReference type="InterPro" id="IPR010992">
    <property type="entry name" value="IHF-like_DNA-bd_dom_sf"/>
</dbReference>
<accession>A0A377K8I8</accession>
<dbReference type="EMBL" id="UGEM01000004">
    <property type="protein sequence ID" value="STP20760.1"/>
    <property type="molecule type" value="Genomic_DNA"/>
</dbReference>
<protein>
    <submittedName>
        <fullName evidence="3">Integration host factor</fullName>
    </submittedName>
</protein>
<evidence type="ECO:0000256" key="2">
    <source>
        <dbReference type="ARBA" id="ARBA00023125"/>
    </source>
</evidence>
<evidence type="ECO:0000313" key="4">
    <source>
        <dbReference type="Proteomes" id="UP000254181"/>
    </source>
</evidence>
<proteinExistence type="inferred from homology"/>
<keyword evidence="2" id="KW-0238">DNA-binding</keyword>
<evidence type="ECO:0000313" key="3">
    <source>
        <dbReference type="EMBL" id="STP20760.1"/>
    </source>
</evidence>
<sequence>MTKSELIERLATQQSHIPAKTVEDAVKEMLEHMASTLAQGERIEIRVSAVSLCTTAHHVPDVIRRLAIK</sequence>
<gene>
    <name evidence="3" type="primary">himD</name>
    <name evidence="3" type="ORF">NCTC9075_04222</name>
</gene>
<dbReference type="Proteomes" id="UP000254181">
    <property type="component" value="Unassembled WGS sequence"/>
</dbReference>
<dbReference type="InterPro" id="IPR000119">
    <property type="entry name" value="Hist_DNA-bd"/>
</dbReference>
<name>A0A377K8I8_ECOLX</name>
<evidence type="ECO:0000256" key="1">
    <source>
        <dbReference type="ARBA" id="ARBA00010529"/>
    </source>
</evidence>
<dbReference type="Pfam" id="PF00216">
    <property type="entry name" value="Bac_DNA_binding"/>
    <property type="match status" value="1"/>
</dbReference>
<organism evidence="3 4">
    <name type="scientific">Escherichia coli</name>
    <dbReference type="NCBI Taxonomy" id="562"/>
    <lineage>
        <taxon>Bacteria</taxon>
        <taxon>Pseudomonadati</taxon>
        <taxon>Pseudomonadota</taxon>
        <taxon>Gammaproteobacteria</taxon>
        <taxon>Enterobacterales</taxon>
        <taxon>Enterobacteriaceae</taxon>
        <taxon>Escherichia</taxon>
    </lineage>
</organism>
<dbReference type="GO" id="GO:0030527">
    <property type="term" value="F:structural constituent of chromatin"/>
    <property type="evidence" value="ECO:0007669"/>
    <property type="project" value="InterPro"/>
</dbReference>
<dbReference type="GO" id="GO:0003677">
    <property type="term" value="F:DNA binding"/>
    <property type="evidence" value="ECO:0007669"/>
    <property type="project" value="UniProtKB-KW"/>
</dbReference>
<reference evidence="3 4" key="1">
    <citation type="submission" date="2018-06" db="EMBL/GenBank/DDBJ databases">
        <authorList>
            <consortium name="Pathogen Informatics"/>
            <person name="Doyle S."/>
        </authorList>
    </citation>
    <scope>NUCLEOTIDE SEQUENCE [LARGE SCALE GENOMIC DNA]</scope>
    <source>
        <strain evidence="3 4">NCTC9075</strain>
    </source>
</reference>